<evidence type="ECO:0000256" key="1">
    <source>
        <dbReference type="ARBA" id="ARBA00007177"/>
    </source>
</evidence>
<evidence type="ECO:0000256" key="2">
    <source>
        <dbReference type="ARBA" id="ARBA00023186"/>
    </source>
</evidence>
<gene>
    <name evidence="4" type="primary">ureD</name>
    <name evidence="4" type="ORF">BSF38_00978</name>
</gene>
<keyword evidence="2" id="KW-0143">Chaperone</keyword>
<dbReference type="AlphaFoldDB" id="A0A1U7CKU2"/>
<evidence type="ECO:0000313" key="5">
    <source>
        <dbReference type="Proteomes" id="UP000186309"/>
    </source>
</evidence>
<dbReference type="HAMAP" id="MF_01384">
    <property type="entry name" value="UreD"/>
    <property type="match status" value="1"/>
</dbReference>
<accession>A0A1U7CKU2</accession>
<protein>
    <submittedName>
        <fullName evidence="4">Urease accessory protein UreD</fullName>
    </submittedName>
</protein>
<evidence type="ECO:0000256" key="3">
    <source>
        <dbReference type="SAM" id="MobiDB-lite"/>
    </source>
</evidence>
<comment type="similarity">
    <text evidence="1">Belongs to the UreD family.</text>
</comment>
<dbReference type="GO" id="GO:0016151">
    <property type="term" value="F:nickel cation binding"/>
    <property type="evidence" value="ECO:0007669"/>
    <property type="project" value="InterPro"/>
</dbReference>
<sequence>MTPFPLPRELAPYQDEPKQLPSGSVGKVALLRMRFERRGERSILAFLERRAPLIVQKALYCDEGMPDLPFVFIISNAGGILQGDRYTIDVRVARDAFAHVTTQAATKIHEMDANYAMQVQDVVLEEGAYLELLPDQVIPFRRSRFLTRTRLEIHPTATLLYSEILTCGRKYYRDGECFVFDLFSSTVHAERPDGSDLFTEKFLIEPNREPPRAAGAMGDFDVFGNVILLTPKLHADRILAQAPAVFDRKARCAAGASRLPNDAGLIFKVLGMETEPVRAKVREFWSLVRPEVAGFPVPPEFAWR</sequence>
<dbReference type="EMBL" id="CP019082">
    <property type="protein sequence ID" value="APW59552.1"/>
    <property type="molecule type" value="Genomic_DNA"/>
</dbReference>
<proteinExistence type="inferred from homology"/>
<dbReference type="Pfam" id="PF01774">
    <property type="entry name" value="UreD"/>
    <property type="match status" value="1"/>
</dbReference>
<keyword evidence="5" id="KW-1185">Reference proteome</keyword>
<dbReference type="InterPro" id="IPR002669">
    <property type="entry name" value="UreD"/>
</dbReference>
<dbReference type="STRING" id="1387353.BSF38_00978"/>
<dbReference type="Proteomes" id="UP000186309">
    <property type="component" value="Chromosome"/>
</dbReference>
<dbReference type="KEGG" id="pbor:BSF38_00978"/>
<reference evidence="5" key="1">
    <citation type="submission" date="2016-12" db="EMBL/GenBank/DDBJ databases">
        <title>Comparative genomics of four Isosphaeraceae planctomycetes: a common pool of plasmids and glycoside hydrolase genes.</title>
        <authorList>
            <person name="Ivanova A."/>
        </authorList>
    </citation>
    <scope>NUCLEOTIDE SEQUENCE [LARGE SCALE GENOMIC DNA]</scope>
    <source>
        <strain evidence="5">PX4</strain>
    </source>
</reference>
<feature type="region of interest" description="Disordered" evidence="3">
    <location>
        <begin position="1"/>
        <end position="21"/>
    </location>
</feature>
<dbReference type="PANTHER" id="PTHR33643">
    <property type="entry name" value="UREASE ACCESSORY PROTEIN D"/>
    <property type="match status" value="1"/>
</dbReference>
<evidence type="ECO:0000313" key="4">
    <source>
        <dbReference type="EMBL" id="APW59552.1"/>
    </source>
</evidence>
<name>A0A1U7CKU2_9BACT</name>
<dbReference type="RefSeq" id="WP_076343716.1">
    <property type="nucleotide sequence ID" value="NZ_CP019082.1"/>
</dbReference>
<organism evidence="4 5">
    <name type="scientific">Paludisphaera borealis</name>
    <dbReference type="NCBI Taxonomy" id="1387353"/>
    <lineage>
        <taxon>Bacteria</taxon>
        <taxon>Pseudomonadati</taxon>
        <taxon>Planctomycetota</taxon>
        <taxon>Planctomycetia</taxon>
        <taxon>Isosphaerales</taxon>
        <taxon>Isosphaeraceae</taxon>
        <taxon>Paludisphaera</taxon>
    </lineage>
</organism>
<dbReference type="PANTHER" id="PTHR33643:SF1">
    <property type="entry name" value="UREASE ACCESSORY PROTEIN D"/>
    <property type="match status" value="1"/>
</dbReference>